<comment type="caution">
    <text evidence="2">The sequence shown here is derived from an EMBL/GenBank/DDBJ whole genome shotgun (WGS) entry which is preliminary data.</text>
</comment>
<keyword evidence="1" id="KW-1133">Transmembrane helix</keyword>
<keyword evidence="1" id="KW-0472">Membrane</keyword>
<feature type="transmembrane region" description="Helical" evidence="1">
    <location>
        <begin position="18"/>
        <end position="39"/>
    </location>
</feature>
<feature type="transmembrane region" description="Helical" evidence="1">
    <location>
        <begin position="51"/>
        <end position="74"/>
    </location>
</feature>
<sequence>MSIFSEYAITGIPLLDSIFTLVIKLLFAYFLVIMLGKLIDNYKKGNTAQFFVNFIVGIALLLLIIGPDIIAGWAGQLKTNLPK</sequence>
<organism evidence="2 3">
    <name type="scientific">Paenibacillus anaericanus</name>
    <dbReference type="NCBI Taxonomy" id="170367"/>
    <lineage>
        <taxon>Bacteria</taxon>
        <taxon>Bacillati</taxon>
        <taxon>Bacillota</taxon>
        <taxon>Bacilli</taxon>
        <taxon>Bacillales</taxon>
        <taxon>Paenibacillaceae</taxon>
        <taxon>Paenibacillus</taxon>
    </lineage>
</organism>
<dbReference type="AlphaFoldDB" id="A0A3S1E7B5"/>
<evidence type="ECO:0000313" key="2">
    <source>
        <dbReference type="EMBL" id="RUT39497.1"/>
    </source>
</evidence>
<name>A0A3S1E7B5_9BACL</name>
<keyword evidence="3" id="KW-1185">Reference proteome</keyword>
<keyword evidence="1" id="KW-0812">Transmembrane</keyword>
<dbReference type="RefSeq" id="WP_127194986.1">
    <property type="nucleotide sequence ID" value="NZ_RZNY01000044.1"/>
</dbReference>
<proteinExistence type="predicted"/>
<reference evidence="2 3" key="1">
    <citation type="submission" date="2018-12" db="EMBL/GenBank/DDBJ databases">
        <authorList>
            <person name="Sun L."/>
            <person name="Chen Z."/>
        </authorList>
    </citation>
    <scope>NUCLEOTIDE SEQUENCE [LARGE SCALE GENOMIC DNA]</scope>
    <source>
        <strain evidence="2 3">DSM 15890</strain>
    </source>
</reference>
<dbReference type="OrthoDB" id="9952841at2"/>
<dbReference type="Proteomes" id="UP000279446">
    <property type="component" value="Unassembled WGS sequence"/>
</dbReference>
<dbReference type="EMBL" id="RZNY01000044">
    <property type="protein sequence ID" value="RUT39497.1"/>
    <property type="molecule type" value="Genomic_DNA"/>
</dbReference>
<protein>
    <submittedName>
        <fullName evidence="2">Uncharacterized protein</fullName>
    </submittedName>
</protein>
<accession>A0A3S1E7B5</accession>
<evidence type="ECO:0000256" key="1">
    <source>
        <dbReference type="SAM" id="Phobius"/>
    </source>
</evidence>
<gene>
    <name evidence="2" type="ORF">EJP82_26055</name>
</gene>
<evidence type="ECO:0000313" key="3">
    <source>
        <dbReference type="Proteomes" id="UP000279446"/>
    </source>
</evidence>